<comment type="caution">
    <text evidence="10">The sequence shown here is derived from an EMBL/GenBank/DDBJ whole genome shotgun (WGS) entry which is preliminary data.</text>
</comment>
<keyword evidence="5 7" id="KW-0472">Membrane</keyword>
<dbReference type="Pfam" id="PF07970">
    <property type="entry name" value="COPIIcoated_ERV"/>
    <property type="match status" value="2"/>
</dbReference>
<evidence type="ECO:0000313" key="11">
    <source>
        <dbReference type="Proteomes" id="UP000324800"/>
    </source>
</evidence>
<evidence type="ECO:0000256" key="5">
    <source>
        <dbReference type="ARBA" id="ARBA00023136"/>
    </source>
</evidence>
<reference evidence="10 11" key="1">
    <citation type="submission" date="2019-03" db="EMBL/GenBank/DDBJ databases">
        <title>Single cell metagenomics reveals metabolic interactions within the superorganism composed of flagellate Streblomastix strix and complex community of Bacteroidetes bacteria on its surface.</title>
        <authorList>
            <person name="Treitli S.C."/>
            <person name="Kolisko M."/>
            <person name="Husnik F."/>
            <person name="Keeling P."/>
            <person name="Hampl V."/>
        </authorList>
    </citation>
    <scope>NUCLEOTIDE SEQUENCE [LARGE SCALE GENOMIC DNA]</scope>
    <source>
        <strain evidence="10">ST1C</strain>
    </source>
</reference>
<name>A0A5J4V3G8_9EUKA</name>
<evidence type="ECO:0000256" key="7">
    <source>
        <dbReference type="SAM" id="Phobius"/>
    </source>
</evidence>
<feature type="domain" description="Endoplasmic reticulum vesicle transporter N-terminal" evidence="9">
    <location>
        <begin position="1"/>
        <end position="91"/>
    </location>
</feature>
<dbReference type="EMBL" id="SNRW01010086">
    <property type="protein sequence ID" value="KAA6377044.1"/>
    <property type="molecule type" value="Genomic_DNA"/>
</dbReference>
<dbReference type="PANTHER" id="PTHR10984">
    <property type="entry name" value="ENDOPLASMIC RETICULUM-GOLGI INTERMEDIATE COMPARTMENT PROTEIN"/>
    <property type="match status" value="1"/>
</dbReference>
<evidence type="ECO:0000256" key="2">
    <source>
        <dbReference type="ARBA" id="ARBA00005648"/>
    </source>
</evidence>
<gene>
    <name evidence="10" type="ORF">EZS28_027429</name>
</gene>
<evidence type="ECO:0000259" key="9">
    <source>
        <dbReference type="Pfam" id="PF13850"/>
    </source>
</evidence>
<dbReference type="InterPro" id="IPR045888">
    <property type="entry name" value="Erv"/>
</dbReference>
<comment type="similarity">
    <text evidence="2">Belongs to the ERGIC family.</text>
</comment>
<dbReference type="AlphaFoldDB" id="A0A5J4V3G8"/>
<feature type="domain" description="Endoplasmic reticulum vesicle transporter C-terminal" evidence="8">
    <location>
        <begin position="395"/>
        <end position="468"/>
    </location>
</feature>
<evidence type="ECO:0000259" key="8">
    <source>
        <dbReference type="Pfam" id="PF07970"/>
    </source>
</evidence>
<dbReference type="PANTHER" id="PTHR10984:SF25">
    <property type="entry name" value="ENDOPLASMIC RETICULUM-GOLGI INTERMEDIATE COMPARTMENT PROTEIN 3"/>
    <property type="match status" value="1"/>
</dbReference>
<evidence type="ECO:0000256" key="3">
    <source>
        <dbReference type="ARBA" id="ARBA00022692"/>
    </source>
</evidence>
<feature type="transmembrane region" description="Helical" evidence="7">
    <location>
        <begin position="446"/>
        <end position="467"/>
    </location>
</feature>
<feature type="transmembrane region" description="Helical" evidence="7">
    <location>
        <begin position="21"/>
        <end position="46"/>
    </location>
</feature>
<dbReference type="InterPro" id="IPR039542">
    <property type="entry name" value="Erv_N"/>
</dbReference>
<keyword evidence="4 7" id="KW-1133">Transmembrane helix</keyword>
<comment type="subcellular location">
    <subcellularLocation>
        <location evidence="1">Membrane</location>
        <topology evidence="1">Multi-pass membrane protein</topology>
    </subcellularLocation>
</comment>
<dbReference type="Pfam" id="PF13850">
    <property type="entry name" value="ERGIC_N"/>
    <property type="match status" value="1"/>
</dbReference>
<protein>
    <submittedName>
        <fullName evidence="10">Putative endoplasmic reticulum-Golgi intermediate compartment protein 3</fullName>
    </submittedName>
</protein>
<evidence type="ECO:0000313" key="10">
    <source>
        <dbReference type="EMBL" id="KAA6377044.1"/>
    </source>
</evidence>
<dbReference type="OrthoDB" id="270930at2759"/>
<sequence length="485" mass="55839">MRRLDLYGKRNDTDFQQVHTNTGMIISLITLLLCSSLFIIETYIWANGDILNEVVVDTDDEKSFPINFDVSFPHVECKFLAIDLLDKNGNRAANVVHNIHKHNINKEGKETSSIKLKSFISVEEHIQHEKQAEQRKTMKSKQKGECNSCGEADEILKGEMCCNTCDDLIAAYKKAQLDFENVLFNPLCDKMTFNEIFLSKDRGGCNIHGIINASRVQGQLNIGLVNGFMIDMTLLQEFGVEGALNKSINITHTIKRLSFGKEYKQKDKSLMENTLDGFNNVQDSNPLQSNYFVKIVPSTYISSGSLNEYTLKQKKEEKQRKLKLKQEREKLEEEELKEKILKEEQEGKQSGKSEKEIEKLVKKWKKFNLNKFWKGKENESFNSNRALILGKEREEEIMKKGFNTYQYSASYYNRPFIQQSRKGIGLYIYFDLTPMRVVTTERKQSFFHYVTNLSALLGGIFAIMGFLDSGVFGAQLKKQKQLLYG</sequence>
<evidence type="ECO:0000256" key="6">
    <source>
        <dbReference type="SAM" id="Coils"/>
    </source>
</evidence>
<organism evidence="10 11">
    <name type="scientific">Streblomastix strix</name>
    <dbReference type="NCBI Taxonomy" id="222440"/>
    <lineage>
        <taxon>Eukaryota</taxon>
        <taxon>Metamonada</taxon>
        <taxon>Preaxostyla</taxon>
        <taxon>Oxymonadida</taxon>
        <taxon>Streblomastigidae</taxon>
        <taxon>Streblomastix</taxon>
    </lineage>
</organism>
<dbReference type="GO" id="GO:0016020">
    <property type="term" value="C:membrane"/>
    <property type="evidence" value="ECO:0007669"/>
    <property type="project" value="UniProtKB-SubCell"/>
</dbReference>
<evidence type="ECO:0000256" key="1">
    <source>
        <dbReference type="ARBA" id="ARBA00004141"/>
    </source>
</evidence>
<dbReference type="GO" id="GO:0005783">
    <property type="term" value="C:endoplasmic reticulum"/>
    <property type="evidence" value="ECO:0007669"/>
    <property type="project" value="TreeGrafter"/>
</dbReference>
<feature type="domain" description="Endoplasmic reticulum vesicle transporter C-terminal" evidence="8">
    <location>
        <begin position="159"/>
        <end position="320"/>
    </location>
</feature>
<dbReference type="Proteomes" id="UP000324800">
    <property type="component" value="Unassembled WGS sequence"/>
</dbReference>
<accession>A0A5J4V3G8</accession>
<keyword evidence="6" id="KW-0175">Coiled coil</keyword>
<evidence type="ECO:0000256" key="4">
    <source>
        <dbReference type="ARBA" id="ARBA00022989"/>
    </source>
</evidence>
<dbReference type="InterPro" id="IPR012936">
    <property type="entry name" value="Erv_C"/>
</dbReference>
<dbReference type="GO" id="GO:0030134">
    <property type="term" value="C:COPII-coated ER to Golgi transport vesicle"/>
    <property type="evidence" value="ECO:0007669"/>
    <property type="project" value="TreeGrafter"/>
</dbReference>
<proteinExistence type="inferred from homology"/>
<feature type="coiled-coil region" evidence="6">
    <location>
        <begin position="312"/>
        <end position="346"/>
    </location>
</feature>
<keyword evidence="3 7" id="KW-0812">Transmembrane</keyword>